<dbReference type="EMBL" id="JACVVK020000390">
    <property type="protein sequence ID" value="KAK7475949.1"/>
    <property type="molecule type" value="Genomic_DNA"/>
</dbReference>
<keyword evidence="2" id="KW-1185">Reference proteome</keyword>
<proteinExistence type="predicted"/>
<accession>A0ABD0JM92</accession>
<dbReference type="Proteomes" id="UP001519460">
    <property type="component" value="Unassembled WGS sequence"/>
</dbReference>
<protein>
    <submittedName>
        <fullName evidence="1">Uncharacterized protein</fullName>
    </submittedName>
</protein>
<gene>
    <name evidence="1" type="ORF">BaRGS_00032838</name>
</gene>
<comment type="caution">
    <text evidence="1">The sequence shown here is derived from an EMBL/GenBank/DDBJ whole genome shotgun (WGS) entry which is preliminary data.</text>
</comment>
<evidence type="ECO:0000313" key="1">
    <source>
        <dbReference type="EMBL" id="KAK7475949.1"/>
    </source>
</evidence>
<organism evidence="1 2">
    <name type="scientific">Batillaria attramentaria</name>
    <dbReference type="NCBI Taxonomy" id="370345"/>
    <lineage>
        <taxon>Eukaryota</taxon>
        <taxon>Metazoa</taxon>
        <taxon>Spiralia</taxon>
        <taxon>Lophotrochozoa</taxon>
        <taxon>Mollusca</taxon>
        <taxon>Gastropoda</taxon>
        <taxon>Caenogastropoda</taxon>
        <taxon>Sorbeoconcha</taxon>
        <taxon>Cerithioidea</taxon>
        <taxon>Batillariidae</taxon>
        <taxon>Batillaria</taxon>
    </lineage>
</organism>
<dbReference type="AlphaFoldDB" id="A0ABD0JM92"/>
<name>A0ABD0JM92_9CAEN</name>
<reference evidence="1 2" key="1">
    <citation type="journal article" date="2023" name="Sci. Data">
        <title>Genome assembly of the Korean intertidal mud-creeper Batillaria attramentaria.</title>
        <authorList>
            <person name="Patra A.K."/>
            <person name="Ho P.T."/>
            <person name="Jun S."/>
            <person name="Lee S.J."/>
            <person name="Kim Y."/>
            <person name="Won Y.J."/>
        </authorList>
    </citation>
    <scope>NUCLEOTIDE SEQUENCE [LARGE SCALE GENOMIC DNA]</scope>
    <source>
        <strain evidence="1">Wonlab-2016</strain>
    </source>
</reference>
<evidence type="ECO:0000313" key="2">
    <source>
        <dbReference type="Proteomes" id="UP001519460"/>
    </source>
</evidence>
<sequence length="117" mass="13257">MPSSKCNLYTPHVCPGSRASFTEARTCDILPRSRAVNFQKDQTQLPFTICIKRDNHPLGGGEEWRRKAMSTHTMKSQCLGVGFFYGWSALAHTLTKIILEFFSSGYVKLKDPPDLWC</sequence>